<comment type="similarity">
    <text evidence="7">Belongs to the binding-protein-dependent transport system permease family.</text>
</comment>
<evidence type="ECO:0000256" key="2">
    <source>
        <dbReference type="ARBA" id="ARBA00022448"/>
    </source>
</evidence>
<dbReference type="SUPFAM" id="SSF161098">
    <property type="entry name" value="MetI-like"/>
    <property type="match status" value="1"/>
</dbReference>
<evidence type="ECO:0000256" key="1">
    <source>
        <dbReference type="ARBA" id="ARBA00004651"/>
    </source>
</evidence>
<dbReference type="RefSeq" id="WP_111258524.1">
    <property type="nucleotide sequence ID" value="NZ_POTW01000138.1"/>
</dbReference>
<organism evidence="9 10">
    <name type="scientific">Jiangella anatolica</name>
    <dbReference type="NCBI Taxonomy" id="2670374"/>
    <lineage>
        <taxon>Bacteria</taxon>
        <taxon>Bacillati</taxon>
        <taxon>Actinomycetota</taxon>
        <taxon>Actinomycetes</taxon>
        <taxon>Jiangellales</taxon>
        <taxon>Jiangellaceae</taxon>
        <taxon>Jiangella</taxon>
    </lineage>
</organism>
<evidence type="ECO:0000256" key="3">
    <source>
        <dbReference type="ARBA" id="ARBA00022475"/>
    </source>
</evidence>
<sequence>MRRRGLRALAHVPLLLIALAIAFPVLWAVVTSVKPTAVLYDLNPVAAPTLEHYRGALDALPVVRLVLNTAVMSLAVTLGQLTIATLAAYGLTRYRFRSKGLAFGLLIGTALVPQQALVVPHYLMVSRLGLLDSYTGLVLPQLASSALAVFLLRQQLAAFPAELIESAQLAGAPDRLILWRIVVPNLRPVLVAVGIVVFIQTWNEYLWPLLATSGTERATVQVGLRIFETEQGTAWGPLMAAATVVAAPLVVAYAFAQRRVTDAFLRSGLG</sequence>
<dbReference type="GO" id="GO:0005886">
    <property type="term" value="C:plasma membrane"/>
    <property type="evidence" value="ECO:0007669"/>
    <property type="project" value="UniProtKB-SubCell"/>
</dbReference>
<dbReference type="AlphaFoldDB" id="A0A2W2CGZ1"/>
<feature type="transmembrane region" description="Helical" evidence="7">
    <location>
        <begin position="65"/>
        <end position="89"/>
    </location>
</feature>
<keyword evidence="5 7" id="KW-1133">Transmembrane helix</keyword>
<keyword evidence="3" id="KW-1003">Cell membrane</keyword>
<dbReference type="Proteomes" id="UP000248764">
    <property type="component" value="Unassembled WGS sequence"/>
</dbReference>
<dbReference type="CDD" id="cd06261">
    <property type="entry name" value="TM_PBP2"/>
    <property type="match status" value="1"/>
</dbReference>
<feature type="transmembrane region" description="Helical" evidence="7">
    <location>
        <begin position="134"/>
        <end position="152"/>
    </location>
</feature>
<keyword evidence="2 7" id="KW-0813">Transport</keyword>
<evidence type="ECO:0000313" key="9">
    <source>
        <dbReference type="EMBL" id="PZF79453.1"/>
    </source>
</evidence>
<keyword evidence="6 7" id="KW-0472">Membrane</keyword>
<dbReference type="EMBL" id="POTW01000138">
    <property type="protein sequence ID" value="PZF79453.1"/>
    <property type="molecule type" value="Genomic_DNA"/>
</dbReference>
<feature type="transmembrane region" description="Helical" evidence="7">
    <location>
        <begin position="101"/>
        <end position="122"/>
    </location>
</feature>
<name>A0A2W2CGZ1_9ACTN</name>
<dbReference type="InterPro" id="IPR000515">
    <property type="entry name" value="MetI-like"/>
</dbReference>
<dbReference type="Pfam" id="PF00528">
    <property type="entry name" value="BPD_transp_1"/>
    <property type="match status" value="1"/>
</dbReference>
<feature type="transmembrane region" description="Helical" evidence="7">
    <location>
        <begin position="234"/>
        <end position="256"/>
    </location>
</feature>
<dbReference type="GO" id="GO:0055085">
    <property type="term" value="P:transmembrane transport"/>
    <property type="evidence" value="ECO:0007669"/>
    <property type="project" value="InterPro"/>
</dbReference>
<evidence type="ECO:0000256" key="4">
    <source>
        <dbReference type="ARBA" id="ARBA00022692"/>
    </source>
</evidence>
<dbReference type="PANTHER" id="PTHR43744:SF12">
    <property type="entry name" value="ABC TRANSPORTER PERMEASE PROTEIN MG189-RELATED"/>
    <property type="match status" value="1"/>
</dbReference>
<evidence type="ECO:0000259" key="8">
    <source>
        <dbReference type="PROSITE" id="PS50928"/>
    </source>
</evidence>
<keyword evidence="10" id="KW-1185">Reference proteome</keyword>
<accession>A0A2W2CGZ1</accession>
<evidence type="ECO:0000256" key="7">
    <source>
        <dbReference type="RuleBase" id="RU363032"/>
    </source>
</evidence>
<evidence type="ECO:0000313" key="10">
    <source>
        <dbReference type="Proteomes" id="UP000248764"/>
    </source>
</evidence>
<comment type="subcellular location">
    <subcellularLocation>
        <location evidence="1 7">Cell membrane</location>
        <topology evidence="1 7">Multi-pass membrane protein</topology>
    </subcellularLocation>
</comment>
<keyword evidence="4 7" id="KW-0812">Transmembrane</keyword>
<reference evidence="9 10" key="1">
    <citation type="submission" date="2018-01" db="EMBL/GenBank/DDBJ databases">
        <title>Draft genome sequence of Jiangella sp. GTF31.</title>
        <authorList>
            <person name="Sahin N."/>
            <person name="Ay H."/>
            <person name="Saygin H."/>
        </authorList>
    </citation>
    <scope>NUCLEOTIDE SEQUENCE [LARGE SCALE GENOMIC DNA]</scope>
    <source>
        <strain evidence="9 10">GTF31</strain>
    </source>
</reference>
<dbReference type="PANTHER" id="PTHR43744">
    <property type="entry name" value="ABC TRANSPORTER PERMEASE PROTEIN MG189-RELATED-RELATED"/>
    <property type="match status" value="1"/>
</dbReference>
<protein>
    <recommendedName>
        <fullName evidence="8">ABC transmembrane type-1 domain-containing protein</fullName>
    </recommendedName>
</protein>
<dbReference type="Gene3D" id="1.10.3720.10">
    <property type="entry name" value="MetI-like"/>
    <property type="match status" value="1"/>
</dbReference>
<evidence type="ECO:0000256" key="6">
    <source>
        <dbReference type="ARBA" id="ARBA00023136"/>
    </source>
</evidence>
<gene>
    <name evidence="9" type="ORF">C1I92_31140</name>
</gene>
<dbReference type="InterPro" id="IPR035906">
    <property type="entry name" value="MetI-like_sf"/>
</dbReference>
<dbReference type="PROSITE" id="PS50928">
    <property type="entry name" value="ABC_TM1"/>
    <property type="match status" value="1"/>
</dbReference>
<comment type="caution">
    <text evidence="9">The sequence shown here is derived from an EMBL/GenBank/DDBJ whole genome shotgun (WGS) entry which is preliminary data.</text>
</comment>
<feature type="transmembrane region" description="Helical" evidence="7">
    <location>
        <begin position="185"/>
        <end position="202"/>
    </location>
</feature>
<evidence type="ECO:0000256" key="5">
    <source>
        <dbReference type="ARBA" id="ARBA00022989"/>
    </source>
</evidence>
<proteinExistence type="inferred from homology"/>
<feature type="domain" description="ABC transmembrane type-1" evidence="8">
    <location>
        <begin position="66"/>
        <end position="256"/>
    </location>
</feature>